<dbReference type="WBParaSite" id="MBELARI_LOCUS7258">
    <property type="protein sequence ID" value="MBELARI_LOCUS7258"/>
    <property type="gene ID" value="MBELARI_LOCUS7258"/>
</dbReference>
<evidence type="ECO:0000313" key="7">
    <source>
        <dbReference type="WBParaSite" id="MBELARI_LOCUS7258"/>
    </source>
</evidence>
<dbReference type="InterPro" id="IPR013783">
    <property type="entry name" value="Ig-like_fold"/>
</dbReference>
<comment type="function">
    <text evidence="1">Non-catalytic subunit of AMP-activated protein kinase (AMPK), an energy sensor protein kinase that plays a key role in regulating cellular energy metabolism. In response to reduction of intracellular ATP levels, AMPK activates energy-producing pathways and inhibits energy-consuming processes: inhibits protein, carbohydrate and lipid biosynthesis, as well as cell growth and proliferation. AMPK acts via direct phosphorylation of metabolic enzymes, and by longer-term effects via phosphorylation of transcription regulators. Also acts as a regulator of cellular polarity by remodeling the actin cytoskeleton; probably by indirectly activating myosin. Beta non-catalytic subunit acts as a scaffold on which the AMPK complex assembles, via its C-terminus that bridges alpha (PRKAA1 or PRKAA2) and gamma subunits (PRKAG1, PRKAG2 or PRKAG3).</text>
</comment>
<protein>
    <submittedName>
        <fullName evidence="7">AMP-activated protein kinase glycogen-binding domain-containing protein</fullName>
    </submittedName>
</protein>
<organism evidence="6 7">
    <name type="scientific">Mesorhabditis belari</name>
    <dbReference type="NCBI Taxonomy" id="2138241"/>
    <lineage>
        <taxon>Eukaryota</taxon>
        <taxon>Metazoa</taxon>
        <taxon>Ecdysozoa</taxon>
        <taxon>Nematoda</taxon>
        <taxon>Chromadorea</taxon>
        <taxon>Rhabditida</taxon>
        <taxon>Rhabditina</taxon>
        <taxon>Rhabditomorpha</taxon>
        <taxon>Rhabditoidea</taxon>
        <taxon>Rhabditidae</taxon>
        <taxon>Mesorhabditinae</taxon>
        <taxon>Mesorhabditis</taxon>
    </lineage>
</organism>
<feature type="coiled-coil region" evidence="2">
    <location>
        <begin position="256"/>
        <end position="342"/>
    </location>
</feature>
<dbReference type="Gene3D" id="2.60.40.10">
    <property type="entry name" value="Immunoglobulins"/>
    <property type="match status" value="1"/>
</dbReference>
<accession>A0AAF3FKJ2</accession>
<evidence type="ECO:0000256" key="1">
    <source>
        <dbReference type="ARBA" id="ARBA00025180"/>
    </source>
</evidence>
<reference evidence="7" key="1">
    <citation type="submission" date="2024-02" db="UniProtKB">
        <authorList>
            <consortium name="WormBaseParasite"/>
        </authorList>
    </citation>
    <scope>IDENTIFICATION</scope>
</reference>
<dbReference type="InterPro" id="IPR032640">
    <property type="entry name" value="AMPK1_CBM"/>
</dbReference>
<feature type="domain" description="TAR DNA-binding protein 43 N-terminal" evidence="5">
    <location>
        <begin position="22"/>
        <end position="84"/>
    </location>
</feature>
<evidence type="ECO:0000313" key="6">
    <source>
        <dbReference type="Proteomes" id="UP000887575"/>
    </source>
</evidence>
<dbReference type="AlphaFoldDB" id="A0AAF3FKJ2"/>
<dbReference type="InterPro" id="IPR041105">
    <property type="entry name" value="TDP-43_N"/>
</dbReference>
<evidence type="ECO:0000259" key="5">
    <source>
        <dbReference type="Pfam" id="PF18694"/>
    </source>
</evidence>
<evidence type="ECO:0000256" key="3">
    <source>
        <dbReference type="SAM" id="MobiDB-lite"/>
    </source>
</evidence>
<sequence length="644" mass="72305">MPPAATVDENRSNNGWVNLLIESVNVPLDTDGSLLFSTVQSLIPGAHGLYFRDNGQRKALSLDSTTGKVLSPFGGWTAQEIYVHLAHGHRHGANCGYGGEYTKASEIFERNLSAVQKLISQAGLGFGGAKRTGDAKASPKRSHKPKSGFEAQPEEVHVSDESESYLQQQLDAKKKELEQINSEKAELELRLKDTENLLEAQKRENEELRTNLNETLTQSVPEIIIGSPEPTPTSSSDKKRKGKKGKTPEDSRDLAIQQLQQELEYERQKCNDLSSQLAASSSSESVTLAERNEAQARIIKLQTELDAAHQKIQELIEKEEEMNNLHNLIADLRKRLTLTQKEKIEVEAHLGSAQEKVSVLEQRGPRADELEKTALLTERNSYLEQTINALQHQLGEACDKLSQTTTNKDDLIGRMGEEREKLQWKIGELTQWWNDAKWKIGELEAGNKKLTEDLMAASQQLEKLMEDTRNVTPSGVNEAIAGPASRATFSVNRHSDRWQLQSYINTDPMAPHSSTSPHHPPPSPLPFQYPQYPPIPSYPMPIPFFYPPYGFPNLQPQIQNETRRVLFEIEAPEAKTIFLAGSFLNWEVALLCRPLGNGKHGVWVDVPRGQYDFKFLVDGEWKASQSYHISNNEYGSMNNSRNVE</sequence>
<dbReference type="InterPro" id="IPR014756">
    <property type="entry name" value="Ig_E-set"/>
</dbReference>
<dbReference type="PANTHER" id="PTHR23159:SF31">
    <property type="entry name" value="CENTROSOME-ASSOCIATED PROTEIN CEP250 ISOFORM X1"/>
    <property type="match status" value="1"/>
</dbReference>
<feature type="region of interest" description="Disordered" evidence="3">
    <location>
        <begin position="126"/>
        <end position="165"/>
    </location>
</feature>
<dbReference type="Pfam" id="PF18694">
    <property type="entry name" value="TDP-43_N"/>
    <property type="match status" value="1"/>
</dbReference>
<dbReference type="CDD" id="cd02859">
    <property type="entry name" value="E_set_AMPKbeta_like_N"/>
    <property type="match status" value="1"/>
</dbReference>
<dbReference type="PANTHER" id="PTHR23159">
    <property type="entry name" value="CENTROSOMAL PROTEIN 2"/>
    <property type="match status" value="1"/>
</dbReference>
<feature type="region of interest" description="Disordered" evidence="3">
    <location>
        <begin position="210"/>
        <end position="253"/>
    </location>
</feature>
<feature type="coiled-coil region" evidence="2">
    <location>
        <begin position="440"/>
        <end position="467"/>
    </location>
</feature>
<evidence type="ECO:0000256" key="2">
    <source>
        <dbReference type="SAM" id="Coils"/>
    </source>
</evidence>
<name>A0AAF3FKJ2_9BILA</name>
<dbReference type="Proteomes" id="UP000887575">
    <property type="component" value="Unassembled WGS sequence"/>
</dbReference>
<keyword evidence="6" id="KW-1185">Reference proteome</keyword>
<keyword evidence="2" id="KW-0175">Coiled coil</keyword>
<dbReference type="Pfam" id="PF16561">
    <property type="entry name" value="AMPK1_CBM"/>
    <property type="match status" value="1"/>
</dbReference>
<evidence type="ECO:0000259" key="4">
    <source>
        <dbReference type="Pfam" id="PF16561"/>
    </source>
</evidence>
<dbReference type="SUPFAM" id="SSF81296">
    <property type="entry name" value="E set domains"/>
    <property type="match status" value="1"/>
</dbReference>
<proteinExistence type="predicted"/>
<feature type="domain" description="AMP-activated protein kinase glycogen-binding" evidence="4">
    <location>
        <begin position="573"/>
        <end position="643"/>
    </location>
</feature>
<dbReference type="CDD" id="cd19609">
    <property type="entry name" value="NTD_TDP-43"/>
    <property type="match status" value="1"/>
</dbReference>